<feature type="compositionally biased region" description="Basic and acidic residues" evidence="2">
    <location>
        <begin position="659"/>
        <end position="676"/>
    </location>
</feature>
<name>A0AAN9YDF0_9PEZI</name>
<proteinExistence type="predicted"/>
<keyword evidence="1 3" id="KW-0472">Membrane</keyword>
<dbReference type="InterPro" id="IPR029052">
    <property type="entry name" value="Metallo-depent_PP-like"/>
</dbReference>
<feature type="transmembrane region" description="Helical" evidence="3">
    <location>
        <begin position="536"/>
        <end position="561"/>
    </location>
</feature>
<dbReference type="AlphaFoldDB" id="A0AAN9YDF0"/>
<dbReference type="Proteomes" id="UP001320245">
    <property type="component" value="Unassembled WGS sequence"/>
</dbReference>
<dbReference type="GO" id="GO:0005783">
    <property type="term" value="C:endoplasmic reticulum"/>
    <property type="evidence" value="ECO:0007669"/>
    <property type="project" value="TreeGrafter"/>
</dbReference>
<sequence>MSSLAFLLRNGLRLLVPLSIVLTVYLYLYPVFLACSFPLPPAPGSSTASPSVGGAAAFLQTAKLHLPFTKTEAVQLPKTDSHSIPSLRIAPFRLLALGDPQLEGDTSIPNAYVDSSFPHLKGFFSHLLFRSENHPTFRTSTKQALHDLVDFYFDDIPNTIESVRKRIDLWGNDFYLAHMYRTLNWWAVPTHTTVLGDLVGSQWISDVEFERRGRRFWNRVFKGGKRVPDESALWPAVEYDLAGYLGTGVYNETWQRRIINVAGNHDIGYAGDLNDERMARFERVFGKANYELRFELPASVLSPGGAATIRNDTAVGEEHYHGQEDRLVPELRIVNLNDMNLDTPAISPELQDQTYNFINGIINTASAVEYKGHFTVVLTHVPLYKPEGVCVDAPYFTFHEDDGSLKEQNQLSADASKGFVQGIFGLSGDIMAPGAGHGRKGVILNGHDHEGCDTYHYINQTEGDTPADREWQVKRWNEAKREEIVGAPALPGVREITVRSMMGGYGGNAGLLSAWFDEEHWEWRFEYDQCPLGSQYVWWVVHVVDLITVVVAITYGLLLGVPPGVKILKREVPPGVEMLKGRVVPVVETLKGRVLPVVETFKGRVLPGVETLKRRVIIGVESLNRRVTTGVEVLKTKIAEKRAELGNIKRAEKIEEPEKVEKKEKVEEAEEKKVEELDGQSGLEDPVME</sequence>
<keyword evidence="3" id="KW-1133">Transmembrane helix</keyword>
<gene>
    <name evidence="4" type="ORF">SLS53_007989</name>
</gene>
<protein>
    <recommendedName>
        <fullName evidence="6">Calcineurin-like phosphoesterase domain-containing protein</fullName>
    </recommendedName>
</protein>
<evidence type="ECO:0000256" key="2">
    <source>
        <dbReference type="SAM" id="MobiDB-lite"/>
    </source>
</evidence>
<evidence type="ECO:0000313" key="4">
    <source>
        <dbReference type="EMBL" id="KAK7733994.1"/>
    </source>
</evidence>
<dbReference type="PANTHER" id="PTHR13315:SF1">
    <property type="entry name" value="PROTEIN TED1"/>
    <property type="match status" value="1"/>
</dbReference>
<reference evidence="4 5" key="1">
    <citation type="journal article" date="2023" name="PLoS ONE">
        <title>Cytospora paraplurivora sp. nov. isolated from orchards with fruit tree decline syndrome in Ontario, Canada.</title>
        <authorList>
            <person name="Ilyukhin E."/>
            <person name="Nguyen H.D.T."/>
            <person name="Castle A.J."/>
            <person name="Ellouze W."/>
        </authorList>
    </citation>
    <scope>NUCLEOTIDE SEQUENCE [LARGE SCALE GENOMIC DNA]</scope>
    <source>
        <strain evidence="4 5">FDS-564</strain>
    </source>
</reference>
<accession>A0AAN9YDF0</accession>
<evidence type="ECO:0000256" key="3">
    <source>
        <dbReference type="SAM" id="Phobius"/>
    </source>
</evidence>
<dbReference type="GO" id="GO:0006506">
    <property type="term" value="P:GPI anchor biosynthetic process"/>
    <property type="evidence" value="ECO:0007669"/>
    <property type="project" value="InterPro"/>
</dbReference>
<dbReference type="PANTHER" id="PTHR13315">
    <property type="entry name" value="METALLO PHOSPHOESTERASE RELATED"/>
    <property type="match status" value="1"/>
</dbReference>
<keyword evidence="3" id="KW-0812">Transmembrane</keyword>
<evidence type="ECO:0000256" key="1">
    <source>
        <dbReference type="ARBA" id="ARBA00023136"/>
    </source>
</evidence>
<dbReference type="GO" id="GO:0016020">
    <property type="term" value="C:membrane"/>
    <property type="evidence" value="ECO:0007669"/>
    <property type="project" value="GOC"/>
</dbReference>
<dbReference type="SUPFAM" id="SSF58113">
    <property type="entry name" value="Apolipoprotein A-I"/>
    <property type="match status" value="1"/>
</dbReference>
<dbReference type="SUPFAM" id="SSF56300">
    <property type="entry name" value="Metallo-dependent phosphatases"/>
    <property type="match status" value="1"/>
</dbReference>
<keyword evidence="5" id="KW-1185">Reference proteome</keyword>
<evidence type="ECO:0008006" key="6">
    <source>
        <dbReference type="Google" id="ProtNLM"/>
    </source>
</evidence>
<feature type="region of interest" description="Disordered" evidence="2">
    <location>
        <begin position="659"/>
        <end position="689"/>
    </location>
</feature>
<dbReference type="EMBL" id="JAJSPL020000044">
    <property type="protein sequence ID" value="KAK7733994.1"/>
    <property type="molecule type" value="Genomic_DNA"/>
</dbReference>
<organism evidence="4 5">
    <name type="scientific">Cytospora paraplurivora</name>
    <dbReference type="NCBI Taxonomy" id="2898453"/>
    <lineage>
        <taxon>Eukaryota</taxon>
        <taxon>Fungi</taxon>
        <taxon>Dikarya</taxon>
        <taxon>Ascomycota</taxon>
        <taxon>Pezizomycotina</taxon>
        <taxon>Sordariomycetes</taxon>
        <taxon>Sordariomycetidae</taxon>
        <taxon>Diaporthales</taxon>
        <taxon>Cytosporaceae</taxon>
        <taxon>Cytospora</taxon>
    </lineage>
</organism>
<comment type="caution">
    <text evidence="4">The sequence shown here is derived from an EMBL/GenBank/DDBJ whole genome shotgun (WGS) entry which is preliminary data.</text>
</comment>
<feature type="transmembrane region" description="Helical" evidence="3">
    <location>
        <begin position="12"/>
        <end position="32"/>
    </location>
</feature>
<evidence type="ECO:0000313" key="5">
    <source>
        <dbReference type="Proteomes" id="UP001320245"/>
    </source>
</evidence>
<dbReference type="Gene3D" id="6.10.250.2890">
    <property type="match status" value="1"/>
</dbReference>
<dbReference type="InterPro" id="IPR033308">
    <property type="entry name" value="PGAP5/Cdc1/Ted1"/>
</dbReference>